<evidence type="ECO:0000256" key="5">
    <source>
        <dbReference type="ARBA" id="ARBA00022692"/>
    </source>
</evidence>
<feature type="transmembrane region" description="Helical" evidence="8">
    <location>
        <begin position="228"/>
        <end position="247"/>
    </location>
</feature>
<gene>
    <name evidence="9" type="ORF">DW2_17016</name>
</gene>
<evidence type="ECO:0000256" key="8">
    <source>
        <dbReference type="RuleBase" id="RU363041"/>
    </source>
</evidence>
<evidence type="ECO:0000256" key="1">
    <source>
        <dbReference type="ARBA" id="ARBA00004651"/>
    </source>
</evidence>
<dbReference type="InterPro" id="IPR052017">
    <property type="entry name" value="TSUP"/>
</dbReference>
<feature type="transmembrane region" description="Helical" evidence="8">
    <location>
        <begin position="179"/>
        <end position="198"/>
    </location>
</feature>
<feature type="transmembrane region" description="Helical" evidence="8">
    <location>
        <begin position="98"/>
        <end position="119"/>
    </location>
</feature>
<feature type="transmembrane region" description="Helical" evidence="8">
    <location>
        <begin position="73"/>
        <end position="92"/>
    </location>
</feature>
<dbReference type="PANTHER" id="PTHR30269">
    <property type="entry name" value="TRANSMEMBRANE PROTEIN YFCA"/>
    <property type="match status" value="1"/>
</dbReference>
<feature type="transmembrane region" description="Helical" evidence="8">
    <location>
        <begin position="43"/>
        <end position="61"/>
    </location>
</feature>
<evidence type="ECO:0000256" key="4">
    <source>
        <dbReference type="ARBA" id="ARBA00022475"/>
    </source>
</evidence>
<reference evidence="10" key="1">
    <citation type="submission" date="2013-04" db="EMBL/GenBank/DDBJ databases">
        <title>Thioclava sp. 13D2W-2 Genome Sequencing.</title>
        <authorList>
            <person name="Lai Q."/>
            <person name="Li G."/>
            <person name="Shao Z."/>
        </authorList>
    </citation>
    <scope>NUCLEOTIDE SEQUENCE [LARGE SCALE GENOMIC DNA]</scope>
    <source>
        <strain evidence="10">13D2W-2</strain>
    </source>
</reference>
<keyword evidence="7 8" id="KW-0472">Membrane</keyword>
<dbReference type="RefSeq" id="WP_038148356.1">
    <property type="nucleotide sequence ID" value="NZ_AQRC01000016.1"/>
</dbReference>
<comment type="caution">
    <text evidence="9">The sequence shown here is derived from an EMBL/GenBank/DDBJ whole genome shotgun (WGS) entry which is preliminary data.</text>
</comment>
<name>A0A085TSM3_9RHOB</name>
<dbReference type="GO" id="GO:0005886">
    <property type="term" value="C:plasma membrane"/>
    <property type="evidence" value="ECO:0007669"/>
    <property type="project" value="UniProtKB-SubCell"/>
</dbReference>
<comment type="subcellular location">
    <subcellularLocation>
        <location evidence="1 8">Cell membrane</location>
        <topology evidence="1 8">Multi-pass membrane protein</topology>
    </subcellularLocation>
</comment>
<keyword evidence="4 8" id="KW-1003">Cell membrane</keyword>
<organism evidence="9 10">
    <name type="scientific">Thioclava atlantica</name>
    <dbReference type="NCBI Taxonomy" id="1317124"/>
    <lineage>
        <taxon>Bacteria</taxon>
        <taxon>Pseudomonadati</taxon>
        <taxon>Pseudomonadota</taxon>
        <taxon>Alphaproteobacteria</taxon>
        <taxon>Rhodobacterales</taxon>
        <taxon>Paracoccaceae</taxon>
        <taxon>Thioclava</taxon>
    </lineage>
</organism>
<dbReference type="PANTHER" id="PTHR30269:SF0">
    <property type="entry name" value="MEMBRANE TRANSPORTER PROTEIN YFCA-RELATED"/>
    <property type="match status" value="1"/>
</dbReference>
<dbReference type="EMBL" id="AQRC01000016">
    <property type="protein sequence ID" value="KFE33720.1"/>
    <property type="molecule type" value="Genomic_DNA"/>
</dbReference>
<dbReference type="Pfam" id="PF01925">
    <property type="entry name" value="TauE"/>
    <property type="match status" value="1"/>
</dbReference>
<proteinExistence type="inferred from homology"/>
<dbReference type="AlphaFoldDB" id="A0A085TSM3"/>
<evidence type="ECO:0000313" key="9">
    <source>
        <dbReference type="EMBL" id="KFE33720.1"/>
    </source>
</evidence>
<dbReference type="PATRIC" id="fig|1317124.6.peg.3430"/>
<dbReference type="InterPro" id="IPR002781">
    <property type="entry name" value="TM_pro_TauE-like"/>
</dbReference>
<feature type="transmembrane region" description="Helical" evidence="8">
    <location>
        <begin position="155"/>
        <end position="172"/>
    </location>
</feature>
<evidence type="ECO:0000256" key="6">
    <source>
        <dbReference type="ARBA" id="ARBA00022989"/>
    </source>
</evidence>
<evidence type="ECO:0000256" key="2">
    <source>
        <dbReference type="ARBA" id="ARBA00009142"/>
    </source>
</evidence>
<keyword evidence="10" id="KW-1185">Reference proteome</keyword>
<keyword evidence="6 8" id="KW-1133">Transmembrane helix</keyword>
<dbReference type="OrthoDB" id="9807082at2"/>
<evidence type="ECO:0000256" key="3">
    <source>
        <dbReference type="ARBA" id="ARBA00022448"/>
    </source>
</evidence>
<evidence type="ECO:0000256" key="7">
    <source>
        <dbReference type="ARBA" id="ARBA00023136"/>
    </source>
</evidence>
<dbReference type="Proteomes" id="UP000028607">
    <property type="component" value="Unassembled WGS sequence"/>
</dbReference>
<evidence type="ECO:0000313" key="10">
    <source>
        <dbReference type="Proteomes" id="UP000028607"/>
    </source>
</evidence>
<dbReference type="eggNOG" id="COG0730">
    <property type="taxonomic scope" value="Bacteria"/>
</dbReference>
<sequence>MEQILILVLAGLAAGALNAVAGGGTFISFPALVWTGVPPISANATATLAALPGYLSSAWAFRHELRHRGPMGMRAVLVAAVLGGFLGAMLLLATPQKLFAGVVPWLLLLATSVFAFGPALLKSLRRGGRSLSFPVAFALLLAVTIYGGYFNGGLGIMLLAAFGLIGFTDLHAMNGLKNLVSAVLSLVSVATYAAAGLIDWHAVLVLGLASATGGWLGAHLSKRITNIALLRAFILLVGLGMAVVFFLRG</sequence>
<comment type="similarity">
    <text evidence="2 8">Belongs to the 4-toluene sulfonate uptake permease (TSUP) (TC 2.A.102) family.</text>
</comment>
<reference evidence="9 10" key="2">
    <citation type="journal article" date="2015" name="Antonie Van Leeuwenhoek">
        <title>Thioclava indica sp. nov., isolated from surface seawater of the Indian Ocean.</title>
        <authorList>
            <person name="Liu Y."/>
            <person name="Lai Q."/>
            <person name="Du J."/>
            <person name="Xu H."/>
            <person name="Jiang L."/>
            <person name="Shao Z."/>
        </authorList>
    </citation>
    <scope>NUCLEOTIDE SEQUENCE [LARGE SCALE GENOMIC DNA]</scope>
    <source>
        <strain evidence="9 10">13D2W-2</strain>
    </source>
</reference>
<keyword evidence="3" id="KW-0813">Transport</keyword>
<keyword evidence="5 8" id="KW-0812">Transmembrane</keyword>
<feature type="transmembrane region" description="Helical" evidence="8">
    <location>
        <begin position="131"/>
        <end position="149"/>
    </location>
</feature>
<protein>
    <recommendedName>
        <fullName evidence="8">Probable membrane transporter protein</fullName>
    </recommendedName>
</protein>
<accession>A0A085TSM3</accession>